<name>A0A1Y1Q9P0_9GAMM</name>
<gene>
    <name evidence="1" type="ORF">BWK73_47690</name>
</gene>
<protein>
    <submittedName>
        <fullName evidence="1">Uncharacterized protein</fullName>
    </submittedName>
</protein>
<sequence length="249" mass="27466">MTTVFLSGSITITRLNSVILARLQYIIDKQFAIVIVDANGADKALQKHLATSQYPQVTVFCAGNVCRNNLGNWSVKHIAVDANITGRAFYTQKDKAMAQVADYGFVLWDGKSSGSFNNVLAFLKQRKKALVYFAPDSAFYPVSSVDDARTLLGKCDPAAVAEIDKKIKLTATLQRLDGTVQNVIDFAAPSPDERKRRYYQTTRSHNYRASLRLEGLSLPDDIAALPLPQTAQGMAALIQQTKDRYAQQA</sequence>
<dbReference type="AlphaFoldDB" id="A0A1Y1Q9P0"/>
<accession>A0A1Y1Q9P0</accession>
<evidence type="ECO:0000313" key="2">
    <source>
        <dbReference type="Proteomes" id="UP000192491"/>
    </source>
</evidence>
<dbReference type="InterPro" id="IPR022541">
    <property type="entry name" value="YhfG"/>
</dbReference>
<proteinExistence type="predicted"/>
<evidence type="ECO:0000313" key="1">
    <source>
        <dbReference type="EMBL" id="OQX00770.1"/>
    </source>
</evidence>
<reference evidence="1 2" key="1">
    <citation type="submission" date="2017-01" db="EMBL/GenBank/DDBJ databases">
        <title>Novel large sulfur bacteria in the metagenomes of groundwater-fed chemosynthetic microbial mats in the Lake Huron basin.</title>
        <authorList>
            <person name="Sharrar A.M."/>
            <person name="Flood B.E."/>
            <person name="Bailey J.V."/>
            <person name="Jones D.S."/>
            <person name="Biddanda B."/>
            <person name="Ruberg S.A."/>
            <person name="Marcus D.N."/>
            <person name="Dick G.J."/>
        </authorList>
    </citation>
    <scope>NUCLEOTIDE SEQUENCE [LARGE SCALE GENOMIC DNA]</scope>
    <source>
        <strain evidence="1">A8</strain>
    </source>
</reference>
<dbReference type="Pfam" id="PF10832">
    <property type="entry name" value="YhfG"/>
    <property type="match status" value="1"/>
</dbReference>
<dbReference type="STRING" id="1123401.GCA_000621325_00907"/>
<dbReference type="EMBL" id="MTEJ01000624">
    <property type="protein sequence ID" value="OQX00770.1"/>
    <property type="molecule type" value="Genomic_DNA"/>
</dbReference>
<dbReference type="Proteomes" id="UP000192491">
    <property type="component" value="Unassembled WGS sequence"/>
</dbReference>
<organism evidence="1 2">
    <name type="scientific">Thiothrix lacustris</name>
    <dbReference type="NCBI Taxonomy" id="525917"/>
    <lineage>
        <taxon>Bacteria</taxon>
        <taxon>Pseudomonadati</taxon>
        <taxon>Pseudomonadota</taxon>
        <taxon>Gammaproteobacteria</taxon>
        <taxon>Thiotrichales</taxon>
        <taxon>Thiotrichaceae</taxon>
        <taxon>Thiothrix</taxon>
    </lineage>
</organism>
<comment type="caution">
    <text evidence="1">The sequence shown here is derived from an EMBL/GenBank/DDBJ whole genome shotgun (WGS) entry which is preliminary data.</text>
</comment>